<dbReference type="PANTHER" id="PTHR12126:SF11">
    <property type="entry name" value="NADH DEHYDROGENASE [UBIQUINONE] 1 ALPHA SUBCOMPLEX SUBUNIT 9, MITOCHONDRIAL"/>
    <property type="match status" value="1"/>
</dbReference>
<organism evidence="8 9">
    <name type="scientific">Cimex lectularius</name>
    <name type="common">Bed bug</name>
    <name type="synonym">Acanthia lectularia</name>
    <dbReference type="NCBI Taxonomy" id="79782"/>
    <lineage>
        <taxon>Eukaryota</taxon>
        <taxon>Metazoa</taxon>
        <taxon>Ecdysozoa</taxon>
        <taxon>Arthropoda</taxon>
        <taxon>Hexapoda</taxon>
        <taxon>Insecta</taxon>
        <taxon>Pterygota</taxon>
        <taxon>Neoptera</taxon>
        <taxon>Paraneoptera</taxon>
        <taxon>Hemiptera</taxon>
        <taxon>Heteroptera</taxon>
        <taxon>Panheteroptera</taxon>
        <taxon>Cimicomorpha</taxon>
        <taxon>Cimicidae</taxon>
        <taxon>Cimex</taxon>
    </lineage>
</organism>
<dbReference type="EnsemblMetazoa" id="XM_014393354.2">
    <property type="protein sequence ID" value="XP_014248840.2"/>
    <property type="gene ID" value="LOC106666273"/>
</dbReference>
<dbReference type="PANTHER" id="PTHR12126">
    <property type="entry name" value="NADH-UBIQUINONE OXIDOREDUCTASE 39 KDA SUBUNIT-RELATED"/>
    <property type="match status" value="1"/>
</dbReference>
<evidence type="ECO:0000259" key="7">
    <source>
        <dbReference type="Pfam" id="PF01370"/>
    </source>
</evidence>
<dbReference type="RefSeq" id="XP_014248840.2">
    <property type="nucleotide sequence ID" value="XM_014393354.2"/>
</dbReference>
<feature type="region of interest" description="Disordered" evidence="6">
    <location>
        <begin position="411"/>
        <end position="437"/>
    </location>
</feature>
<dbReference type="OrthoDB" id="275457at2759"/>
<dbReference type="Pfam" id="PF01370">
    <property type="entry name" value="Epimerase"/>
    <property type="match status" value="1"/>
</dbReference>
<evidence type="ECO:0000313" key="8">
    <source>
        <dbReference type="EnsemblMetazoa" id="XP_014248840.2"/>
    </source>
</evidence>
<dbReference type="InterPro" id="IPR051207">
    <property type="entry name" value="ComplexI_NDUFA9_subunit"/>
</dbReference>
<dbReference type="OMA" id="LTHMENQ"/>
<comment type="subunit">
    <text evidence="5">Complex I is composed of 45 different subunits. This a component of the hydrophobic protein fraction. Interacts with BLOC1S1. Interacts with SLC2A4. Interacts with CLOCK. Interacts with RAB5IF.</text>
</comment>
<dbReference type="InterPro" id="IPR036291">
    <property type="entry name" value="NAD(P)-bd_dom_sf"/>
</dbReference>
<name>A0A8I6RNW5_CIMLE</name>
<evidence type="ECO:0000256" key="3">
    <source>
        <dbReference type="ARBA" id="ARBA00042000"/>
    </source>
</evidence>
<evidence type="ECO:0000256" key="1">
    <source>
        <dbReference type="ARBA" id="ARBA00038501"/>
    </source>
</evidence>
<evidence type="ECO:0000256" key="6">
    <source>
        <dbReference type="SAM" id="MobiDB-lite"/>
    </source>
</evidence>
<evidence type="ECO:0000256" key="2">
    <source>
        <dbReference type="ARBA" id="ARBA00040720"/>
    </source>
</evidence>
<dbReference type="SUPFAM" id="SSF51735">
    <property type="entry name" value="NAD(P)-binding Rossmann-fold domains"/>
    <property type="match status" value="1"/>
</dbReference>
<feature type="compositionally biased region" description="Acidic residues" evidence="6">
    <location>
        <begin position="413"/>
        <end position="428"/>
    </location>
</feature>
<evidence type="ECO:0000256" key="5">
    <source>
        <dbReference type="ARBA" id="ARBA00046455"/>
    </source>
</evidence>
<reference evidence="8" key="1">
    <citation type="submission" date="2022-01" db="UniProtKB">
        <authorList>
            <consortium name="EnsemblMetazoa"/>
        </authorList>
    </citation>
    <scope>IDENTIFICATION</scope>
</reference>
<keyword evidence="9" id="KW-1185">Reference proteome</keyword>
<comment type="similarity">
    <text evidence="1">Belongs to the complex I NDUFA9 subunit family.</text>
</comment>
<sequence>MMGAMSFCFTKRIYRQTMNGIAREMSSESAGEFHPLKNPKIHALKKGTGGRSSFSGMVATVFGASGFLGRYVCNRLGKIGTQLIIPYGGTHYDVRRLKLVGDLGQVLFQPFQLDDYDSILKCVQYSNVVINLIGRDWETKNFSYDDVHVQGARCIAEACKDAGVETFVHVSALNAAEKLNGYLIKGGSQFLLSKWEGEKEVKQVFPDVIIFRPADIYGQEDRFLRYFCGNWRRQLKWMPLYKKGEATEKQPVYVCDVAAGIVAACLNWKRAKGNIYQAVGPSRYLLSELIDWFYRVTRKSTEWGFCRYDIEKDPTFKLKVNGMQYLSFNWPIGNILWDKIEREAYSDVIDPNLPTLEDLGVVLTHMENQVPWELKPYRAYAYYNEELGEFEAPAPPKKVNAIGVTENLKAEEAENSEDSDSDNSDEENVSALTRTQRNSKKCITLQESREKASVKSDNKANKLLDSIKILAALKANLLKGAKLEAVYKAMPKGAVKKLFSQVRKMFKNIKKSKKK</sequence>
<dbReference type="CDD" id="cd05271">
    <property type="entry name" value="NDUFA9_like_SDR_a"/>
    <property type="match status" value="1"/>
</dbReference>
<protein>
    <recommendedName>
        <fullName evidence="2">NADH dehydrogenase [ubiquinone] 1 alpha subcomplex subunit 9, mitochondrial</fullName>
    </recommendedName>
    <alternativeName>
        <fullName evidence="4">Complex I-39kD</fullName>
    </alternativeName>
    <alternativeName>
        <fullName evidence="3">NADH-ubiquinone oxidoreductase 39 kDa subunit</fullName>
    </alternativeName>
</protein>
<evidence type="ECO:0000313" key="9">
    <source>
        <dbReference type="Proteomes" id="UP000494040"/>
    </source>
</evidence>
<dbReference type="GeneID" id="106666273"/>
<dbReference type="GO" id="GO:0044877">
    <property type="term" value="F:protein-containing complex binding"/>
    <property type="evidence" value="ECO:0007669"/>
    <property type="project" value="TreeGrafter"/>
</dbReference>
<feature type="domain" description="NAD-dependent epimerase/dehydratase" evidence="7">
    <location>
        <begin position="60"/>
        <end position="276"/>
    </location>
</feature>
<dbReference type="KEGG" id="clec:106666273"/>
<dbReference type="AlphaFoldDB" id="A0A8I6RNW5"/>
<proteinExistence type="inferred from homology"/>
<accession>A0A8I6RNW5</accession>
<dbReference type="InterPro" id="IPR001509">
    <property type="entry name" value="Epimerase_deHydtase"/>
</dbReference>
<dbReference type="GO" id="GO:0005739">
    <property type="term" value="C:mitochondrion"/>
    <property type="evidence" value="ECO:0007669"/>
    <property type="project" value="TreeGrafter"/>
</dbReference>
<evidence type="ECO:0000256" key="4">
    <source>
        <dbReference type="ARBA" id="ARBA00043145"/>
    </source>
</evidence>
<dbReference type="Gene3D" id="3.40.50.720">
    <property type="entry name" value="NAD(P)-binding Rossmann-like Domain"/>
    <property type="match status" value="1"/>
</dbReference>
<dbReference type="Proteomes" id="UP000494040">
    <property type="component" value="Unassembled WGS sequence"/>
</dbReference>